<reference evidence="2 3" key="1">
    <citation type="journal article" date="2011" name="Stand. Genomic Sci.">
        <title>Non-contiguous finished genome sequence and contextual data of the filamentous soil bacterium Ktedonobacter racemifer type strain (SOSP1-21).</title>
        <authorList>
            <person name="Chang Y.J."/>
            <person name="Land M."/>
            <person name="Hauser L."/>
            <person name="Chertkov O."/>
            <person name="Del Rio T.G."/>
            <person name="Nolan M."/>
            <person name="Copeland A."/>
            <person name="Tice H."/>
            <person name="Cheng J.F."/>
            <person name="Lucas S."/>
            <person name="Han C."/>
            <person name="Goodwin L."/>
            <person name="Pitluck S."/>
            <person name="Ivanova N."/>
            <person name="Ovchinikova G."/>
            <person name="Pati A."/>
            <person name="Chen A."/>
            <person name="Palaniappan K."/>
            <person name="Mavromatis K."/>
            <person name="Liolios K."/>
            <person name="Brettin T."/>
            <person name="Fiebig A."/>
            <person name="Rohde M."/>
            <person name="Abt B."/>
            <person name="Goker M."/>
            <person name="Detter J.C."/>
            <person name="Woyke T."/>
            <person name="Bristow J."/>
            <person name="Eisen J.A."/>
            <person name="Markowitz V."/>
            <person name="Hugenholtz P."/>
            <person name="Kyrpides N.C."/>
            <person name="Klenk H.P."/>
            <person name="Lapidus A."/>
        </authorList>
    </citation>
    <scope>NUCLEOTIDE SEQUENCE [LARGE SCALE GENOMIC DNA]</scope>
    <source>
        <strain evidence="3">DSM 44963</strain>
    </source>
</reference>
<dbReference type="STRING" id="485913.Krac_9713"/>
<comment type="caution">
    <text evidence="2">The sequence shown here is derived from an EMBL/GenBank/DDBJ whole genome shotgun (WGS) entry which is preliminary data.</text>
</comment>
<accession>D6TDE1</accession>
<dbReference type="Gene3D" id="2.60.20.10">
    <property type="entry name" value="Crystallins"/>
    <property type="match status" value="1"/>
</dbReference>
<gene>
    <name evidence="2" type="ORF">Krac_9713</name>
</gene>
<protein>
    <submittedName>
        <fullName evidence="2">Uncharacterized protein</fullName>
    </submittedName>
</protein>
<feature type="signal peptide" evidence="1">
    <location>
        <begin position="1"/>
        <end position="22"/>
    </location>
</feature>
<keyword evidence="1" id="KW-0732">Signal</keyword>
<dbReference type="AlphaFoldDB" id="D6TDE1"/>
<evidence type="ECO:0000313" key="3">
    <source>
        <dbReference type="Proteomes" id="UP000004508"/>
    </source>
</evidence>
<proteinExistence type="predicted"/>
<dbReference type="InParanoid" id="D6TDE1"/>
<dbReference type="eggNOG" id="ENOG5032DAS">
    <property type="taxonomic scope" value="Bacteria"/>
</dbReference>
<organism evidence="2 3">
    <name type="scientific">Ktedonobacter racemifer DSM 44963</name>
    <dbReference type="NCBI Taxonomy" id="485913"/>
    <lineage>
        <taxon>Bacteria</taxon>
        <taxon>Bacillati</taxon>
        <taxon>Chloroflexota</taxon>
        <taxon>Ktedonobacteria</taxon>
        <taxon>Ktedonobacterales</taxon>
        <taxon>Ktedonobacteraceae</taxon>
        <taxon>Ktedonobacter</taxon>
    </lineage>
</organism>
<dbReference type="Proteomes" id="UP000004508">
    <property type="component" value="Unassembled WGS sequence"/>
</dbReference>
<evidence type="ECO:0000256" key="1">
    <source>
        <dbReference type="SAM" id="SignalP"/>
    </source>
</evidence>
<keyword evidence="3" id="KW-1185">Reference proteome</keyword>
<evidence type="ECO:0000313" key="2">
    <source>
        <dbReference type="EMBL" id="EFH88286.1"/>
    </source>
</evidence>
<name>D6TDE1_KTERA</name>
<sequence>MKKGLGLVVVLFLCLWPLSAFTTAPQSQSATSPAKYCTIKLAPLHQGQHTSDVLSSQCFHTFSESIAAATGGRTHLPATVKPQNLTQAMLDTHATAVSPQSSYVLSVEYWDWHYQGATWAISSSLPCDQVSSYGMSYVGSDWNDGISSAIGYSNCNHVRHWDNANYWGANIDCNSRCYTMGAMNDHTSSIEWWY</sequence>
<feature type="chain" id="PRO_5003088106" evidence="1">
    <location>
        <begin position="23"/>
        <end position="194"/>
    </location>
</feature>
<dbReference type="EMBL" id="ADVG01000001">
    <property type="protein sequence ID" value="EFH88286.1"/>
    <property type="molecule type" value="Genomic_DNA"/>
</dbReference>